<keyword evidence="6" id="KW-0511">Multifunctional enzyme</keyword>
<proteinExistence type="predicted"/>
<dbReference type="PANTHER" id="PTHR32282:SF33">
    <property type="entry name" value="PEPTIDOGLYCAN GLYCOSYLTRANSFERASE"/>
    <property type="match status" value="1"/>
</dbReference>
<reference evidence="12 13" key="1">
    <citation type="submission" date="2024-10" db="EMBL/GenBank/DDBJ databases">
        <title>The Natural Products Discovery Center: Release of the First 8490 Sequenced Strains for Exploring Actinobacteria Biosynthetic Diversity.</title>
        <authorList>
            <person name="Kalkreuter E."/>
            <person name="Kautsar S.A."/>
            <person name="Yang D."/>
            <person name="Bader C.D."/>
            <person name="Teijaro C.N."/>
            <person name="Fluegel L."/>
            <person name="Davis C.M."/>
            <person name="Simpson J.R."/>
            <person name="Lauterbach L."/>
            <person name="Steele A.D."/>
            <person name="Gui C."/>
            <person name="Meng S."/>
            <person name="Li G."/>
            <person name="Viehrig K."/>
            <person name="Ye F."/>
            <person name="Su P."/>
            <person name="Kiefer A.F."/>
            <person name="Nichols A."/>
            <person name="Cepeda A.J."/>
            <person name="Yan W."/>
            <person name="Fan B."/>
            <person name="Jiang Y."/>
            <person name="Adhikari A."/>
            <person name="Zheng C.-J."/>
            <person name="Schuster L."/>
            <person name="Cowan T.M."/>
            <person name="Smanski M.J."/>
            <person name="Chevrette M.G."/>
            <person name="De Carvalho L.P.S."/>
            <person name="Shen B."/>
        </authorList>
    </citation>
    <scope>NUCLEOTIDE SEQUENCE [LARGE SCALE GENOMIC DNA]</scope>
    <source>
        <strain evidence="12 13">NPDC002173</strain>
    </source>
</reference>
<dbReference type="EC" id="2.4.-.-" evidence="12"/>
<dbReference type="Gene3D" id="1.10.3810.10">
    <property type="entry name" value="Biosynthetic peptidoglycan transglycosylase-like"/>
    <property type="match status" value="1"/>
</dbReference>
<accession>A0ABW6SR32</accession>
<dbReference type="GO" id="GO:0016757">
    <property type="term" value="F:glycosyltransferase activity"/>
    <property type="evidence" value="ECO:0007669"/>
    <property type="project" value="UniProtKB-KW"/>
</dbReference>
<dbReference type="RefSeq" id="WP_387412396.1">
    <property type="nucleotide sequence ID" value="NZ_JBIASD010000010.1"/>
</dbReference>
<evidence type="ECO:0000313" key="12">
    <source>
        <dbReference type="EMBL" id="MFF3667447.1"/>
    </source>
</evidence>
<feature type="compositionally biased region" description="Basic and acidic residues" evidence="9">
    <location>
        <begin position="699"/>
        <end position="722"/>
    </location>
</feature>
<dbReference type="PANTHER" id="PTHR32282">
    <property type="entry name" value="BINDING PROTEIN TRANSPEPTIDASE, PUTATIVE-RELATED"/>
    <property type="match status" value="1"/>
</dbReference>
<evidence type="ECO:0000256" key="1">
    <source>
        <dbReference type="ARBA" id="ARBA00022645"/>
    </source>
</evidence>
<keyword evidence="4 12" id="KW-0808">Transferase</keyword>
<keyword evidence="2" id="KW-0645">Protease</keyword>
<name>A0ABW6SR32_9ACTN</name>
<keyword evidence="3 12" id="KW-0328">Glycosyltransferase</keyword>
<dbReference type="SUPFAM" id="SSF56601">
    <property type="entry name" value="beta-lactamase/transpeptidase-like"/>
    <property type="match status" value="1"/>
</dbReference>
<feature type="domain" description="Glycosyl transferase family 51" evidence="11">
    <location>
        <begin position="74"/>
        <end position="262"/>
    </location>
</feature>
<dbReference type="InterPro" id="IPR050396">
    <property type="entry name" value="Glycosyltr_51/Transpeptidase"/>
</dbReference>
<evidence type="ECO:0000313" key="13">
    <source>
        <dbReference type="Proteomes" id="UP001602013"/>
    </source>
</evidence>
<keyword evidence="13" id="KW-1185">Reference proteome</keyword>
<dbReference type="InterPro" id="IPR001460">
    <property type="entry name" value="PCN-bd_Tpept"/>
</dbReference>
<dbReference type="EMBL" id="JBIASD010000010">
    <property type="protein sequence ID" value="MFF3667447.1"/>
    <property type="molecule type" value="Genomic_DNA"/>
</dbReference>
<evidence type="ECO:0000256" key="7">
    <source>
        <dbReference type="ARBA" id="ARBA00034000"/>
    </source>
</evidence>
<feature type="domain" description="Penicillin-binding protein transpeptidase" evidence="10">
    <location>
        <begin position="364"/>
        <end position="626"/>
    </location>
</feature>
<protein>
    <submittedName>
        <fullName evidence="12">Transglycosylase domain-containing protein</fullName>
        <ecNumber evidence="12">2.4.-.-</ecNumber>
    </submittedName>
</protein>
<evidence type="ECO:0000256" key="6">
    <source>
        <dbReference type="ARBA" id="ARBA00023268"/>
    </source>
</evidence>
<feature type="compositionally biased region" description="Gly residues" evidence="9">
    <location>
        <begin position="723"/>
        <end position="733"/>
    </location>
</feature>
<dbReference type="InterPro" id="IPR012338">
    <property type="entry name" value="Beta-lactam/transpept-like"/>
</dbReference>
<keyword evidence="5" id="KW-0378">Hydrolase</keyword>
<dbReference type="InterPro" id="IPR001264">
    <property type="entry name" value="Glyco_trans_51"/>
</dbReference>
<evidence type="ECO:0000256" key="3">
    <source>
        <dbReference type="ARBA" id="ARBA00022676"/>
    </source>
</evidence>
<dbReference type="Pfam" id="PF00905">
    <property type="entry name" value="Transpeptidase"/>
    <property type="match status" value="1"/>
</dbReference>
<dbReference type="SUPFAM" id="SSF53955">
    <property type="entry name" value="Lysozyme-like"/>
    <property type="match status" value="1"/>
</dbReference>
<evidence type="ECO:0000256" key="2">
    <source>
        <dbReference type="ARBA" id="ARBA00022670"/>
    </source>
</evidence>
<gene>
    <name evidence="12" type="ORF">ACFYXI_17760</name>
</gene>
<comment type="catalytic activity">
    <reaction evidence="7">
        <text>Preferential cleavage: (Ac)2-L-Lys-D-Ala-|-D-Ala. Also transpeptidation of peptidyl-alanyl moieties that are N-acyl substituents of D-alanine.</text>
        <dbReference type="EC" id="3.4.16.4"/>
    </reaction>
</comment>
<organism evidence="12 13">
    <name type="scientific">Microtetraspora malaysiensis</name>
    <dbReference type="NCBI Taxonomy" id="161358"/>
    <lineage>
        <taxon>Bacteria</taxon>
        <taxon>Bacillati</taxon>
        <taxon>Actinomycetota</taxon>
        <taxon>Actinomycetes</taxon>
        <taxon>Streptosporangiales</taxon>
        <taxon>Streptosporangiaceae</taxon>
        <taxon>Microtetraspora</taxon>
    </lineage>
</organism>
<comment type="caution">
    <text evidence="12">The sequence shown here is derived from an EMBL/GenBank/DDBJ whole genome shotgun (WGS) entry which is preliminary data.</text>
</comment>
<evidence type="ECO:0000259" key="11">
    <source>
        <dbReference type="Pfam" id="PF00912"/>
    </source>
</evidence>
<evidence type="ECO:0000259" key="10">
    <source>
        <dbReference type="Pfam" id="PF00905"/>
    </source>
</evidence>
<keyword evidence="1" id="KW-0121">Carboxypeptidase</keyword>
<evidence type="ECO:0000256" key="4">
    <source>
        <dbReference type="ARBA" id="ARBA00022679"/>
    </source>
</evidence>
<evidence type="ECO:0000256" key="8">
    <source>
        <dbReference type="ARBA" id="ARBA00049902"/>
    </source>
</evidence>
<dbReference type="Proteomes" id="UP001602013">
    <property type="component" value="Unassembled WGS sequence"/>
</dbReference>
<sequence>MQAKGKAQATALGTVLRLFVAAGAAGVLAAAIALPAVGGAGITVKSVKEELNIGPEELDEPPLPEKTTLLDAGGKQIAQFYFQNRESVPLDKIAPIMRKAIVAIEDFRFYEHGALDLEGTSRALVKNLTTGGVTQGGSSITQQYVKQVIFNRAETDADKAAALAPTFSRKLNEIRYAMAIEKKYTKDEILNRYLNIAYFGAGSYGIEAASKRFFGKHASELDLVQAATLAGAVQNPNNTDPNLGKAYRDRLVLRRNTVLDRMAELKIITQAEATKAKSKKLGFKDKPIPGGCEESEFPYFCLYVQNEILHDKQFGKTEKARREFLNRGGLTIKTTLNRDMQKAAEKAIKKYVHTSDKPVASEALIEPGTGAIRAMAASRKFGTNPKKNEMSFNVVADALHGGGTGFQAGSTFKMFTLVTALKEGMKIDDGFSVGGTFQANGYSDFKNCKGENVGDPSAVQHNSEGGNGGFESLKTGTWGSVNTFFMTLERKVGLCDVVKTAKDFGIKRADGQKLREFQTFTLGFNEMDPVTVASAYATLGARGKSCAPMAITEIVDRFGKATAFKPDCKQAVEPEIADATSYILKGVFTNGTMRGVGGIGRDAAGKTGTGDQSRTVWFAGYTPDLAGAVSLGDPRGPVRYPLSGQVMGGRAYGSVFGATIPGPIWKDTMLGALKGVSASSFTSPDMSRFGGCTSQCAPRRPERDDHGGDRGDRGNGRDRGNGGDRGNGRGGLGRWDNGGDDPIILGN</sequence>
<evidence type="ECO:0000256" key="5">
    <source>
        <dbReference type="ARBA" id="ARBA00022801"/>
    </source>
</evidence>
<comment type="catalytic activity">
    <reaction evidence="8">
        <text>[GlcNAc-(1-&gt;4)-Mur2Ac(oyl-L-Ala-gamma-D-Glu-L-Lys-D-Ala-D-Ala)](n)-di-trans,octa-cis-undecaprenyl diphosphate + beta-D-GlcNAc-(1-&gt;4)-Mur2Ac(oyl-L-Ala-gamma-D-Glu-L-Lys-D-Ala-D-Ala)-di-trans,octa-cis-undecaprenyl diphosphate = [GlcNAc-(1-&gt;4)-Mur2Ac(oyl-L-Ala-gamma-D-Glu-L-Lys-D-Ala-D-Ala)](n+1)-di-trans,octa-cis-undecaprenyl diphosphate + di-trans,octa-cis-undecaprenyl diphosphate + H(+)</text>
        <dbReference type="Rhea" id="RHEA:23708"/>
        <dbReference type="Rhea" id="RHEA-COMP:9602"/>
        <dbReference type="Rhea" id="RHEA-COMP:9603"/>
        <dbReference type="ChEBI" id="CHEBI:15378"/>
        <dbReference type="ChEBI" id="CHEBI:58405"/>
        <dbReference type="ChEBI" id="CHEBI:60033"/>
        <dbReference type="ChEBI" id="CHEBI:78435"/>
        <dbReference type="EC" id="2.4.99.28"/>
    </reaction>
</comment>
<dbReference type="InterPro" id="IPR036950">
    <property type="entry name" value="PBP_transglycosylase"/>
</dbReference>
<evidence type="ECO:0000256" key="9">
    <source>
        <dbReference type="SAM" id="MobiDB-lite"/>
    </source>
</evidence>
<dbReference type="Pfam" id="PF00912">
    <property type="entry name" value="Transgly"/>
    <property type="match status" value="1"/>
</dbReference>
<feature type="region of interest" description="Disordered" evidence="9">
    <location>
        <begin position="687"/>
        <end position="747"/>
    </location>
</feature>
<dbReference type="Gene3D" id="3.40.710.10">
    <property type="entry name" value="DD-peptidase/beta-lactamase superfamily"/>
    <property type="match status" value="1"/>
</dbReference>
<dbReference type="InterPro" id="IPR023346">
    <property type="entry name" value="Lysozyme-like_dom_sf"/>
</dbReference>